<gene>
    <name evidence="2" type="ORF">UCREL1_4520</name>
</gene>
<dbReference type="KEGG" id="ela:UCREL1_4520"/>
<dbReference type="Proteomes" id="UP000012174">
    <property type="component" value="Unassembled WGS sequence"/>
</dbReference>
<keyword evidence="3" id="KW-1185">Reference proteome</keyword>
<dbReference type="eggNOG" id="ENOG502SUNA">
    <property type="taxonomic scope" value="Eukaryota"/>
</dbReference>
<dbReference type="AlphaFoldDB" id="M7SPT6"/>
<feature type="region of interest" description="Disordered" evidence="1">
    <location>
        <begin position="86"/>
        <end position="115"/>
    </location>
</feature>
<dbReference type="OrthoDB" id="412402at2759"/>
<proteinExistence type="predicted"/>
<dbReference type="EMBL" id="KB706238">
    <property type="protein sequence ID" value="EMR68464.1"/>
    <property type="molecule type" value="Genomic_DNA"/>
</dbReference>
<accession>M7SPT6</accession>
<protein>
    <submittedName>
        <fullName evidence="2">Uncharacterized protein</fullName>
    </submittedName>
</protein>
<reference evidence="3" key="1">
    <citation type="journal article" date="2013" name="Genome Announc.">
        <title>Draft genome sequence of the grapevine dieback fungus Eutypa lata UCR-EL1.</title>
        <authorList>
            <person name="Blanco-Ulate B."/>
            <person name="Rolshausen P.E."/>
            <person name="Cantu D."/>
        </authorList>
    </citation>
    <scope>NUCLEOTIDE SEQUENCE [LARGE SCALE GENOMIC DNA]</scope>
    <source>
        <strain evidence="3">UCR-EL1</strain>
    </source>
</reference>
<name>M7SPT6_EUTLA</name>
<evidence type="ECO:0000313" key="2">
    <source>
        <dbReference type="EMBL" id="EMR68464.1"/>
    </source>
</evidence>
<organism evidence="2 3">
    <name type="scientific">Eutypa lata (strain UCR-EL1)</name>
    <name type="common">Grapevine dieback disease fungus</name>
    <name type="synonym">Eutypa armeniacae</name>
    <dbReference type="NCBI Taxonomy" id="1287681"/>
    <lineage>
        <taxon>Eukaryota</taxon>
        <taxon>Fungi</taxon>
        <taxon>Dikarya</taxon>
        <taxon>Ascomycota</taxon>
        <taxon>Pezizomycotina</taxon>
        <taxon>Sordariomycetes</taxon>
        <taxon>Xylariomycetidae</taxon>
        <taxon>Xylariales</taxon>
        <taxon>Diatrypaceae</taxon>
        <taxon>Eutypa</taxon>
    </lineage>
</organism>
<feature type="compositionally biased region" description="Polar residues" evidence="1">
    <location>
        <begin position="91"/>
        <end position="106"/>
    </location>
</feature>
<evidence type="ECO:0000313" key="3">
    <source>
        <dbReference type="Proteomes" id="UP000012174"/>
    </source>
</evidence>
<dbReference type="HOGENOM" id="CLU_997582_0_0_1"/>
<sequence length="279" mass="31423">MEAHTPIPSERTFGCEFEWCVGFRWEDVKPSNPDTGEITVISCLHPPERRFNYWSQSIRERSTLALGKVRPTTSENDLLHAVKARVKKQSIEGSSDTSPSDAPTYSTRRREGPRIPFPKYTAEEEARLKKIAEGGRFSILDPKARTDPGVFHGVKEILSYSAPCTISWLLEASVKPNYNFEGYSCLRVSNPSSRKRTVEFREAAGTTSGRWAETWARICVGIYEWAIHAPVAEYLAVLDNCDQAAKGGEYDVIDLLDQIGLSAESVIAEERVKNQTFWE</sequence>
<evidence type="ECO:0000256" key="1">
    <source>
        <dbReference type="SAM" id="MobiDB-lite"/>
    </source>
</evidence>